<gene>
    <name evidence="1" type="ORF">EGEIMDOP_00019</name>
</gene>
<name>A0A7G9YRV0_9EURY</name>
<evidence type="ECO:0000313" key="1">
    <source>
        <dbReference type="EMBL" id="QNO50734.1"/>
    </source>
</evidence>
<protein>
    <submittedName>
        <fullName evidence="1">Uncharacterized protein</fullName>
    </submittedName>
</protein>
<organism evidence="1">
    <name type="scientific">Candidatus Methanophagaceae archaeon ANME-1 ERB6</name>
    <dbReference type="NCBI Taxonomy" id="2759912"/>
    <lineage>
        <taxon>Archaea</taxon>
        <taxon>Methanobacteriati</taxon>
        <taxon>Methanobacteriota</taxon>
        <taxon>Stenosarchaea group</taxon>
        <taxon>Methanomicrobia</taxon>
        <taxon>Candidatus Methanophagales</taxon>
        <taxon>Candidatus Methanophagaceae</taxon>
    </lineage>
</organism>
<proteinExistence type="predicted"/>
<dbReference type="AlphaFoldDB" id="A0A7G9YRV0"/>
<reference evidence="1" key="1">
    <citation type="submission" date="2020-06" db="EMBL/GenBank/DDBJ databases">
        <title>Unique genomic features of the anaerobic methanotrophic archaea.</title>
        <authorList>
            <person name="Chadwick G.L."/>
            <person name="Skennerton C.T."/>
            <person name="Laso-Perez R."/>
            <person name="Leu A.O."/>
            <person name="Speth D.R."/>
            <person name="Yu H."/>
            <person name="Morgan-Lang C."/>
            <person name="Hatzenpichler R."/>
            <person name="Goudeau D."/>
            <person name="Malmstrom R."/>
            <person name="Brazelton W.J."/>
            <person name="Woyke T."/>
            <person name="Hallam S.J."/>
            <person name="Tyson G.W."/>
            <person name="Wegener G."/>
            <person name="Boetius A."/>
            <person name="Orphan V."/>
        </authorList>
    </citation>
    <scope>NUCLEOTIDE SEQUENCE</scope>
</reference>
<sequence>MFVTESVVDMFQLRGGGSERNFGYTAKMGGYTNMSSDIPKLGGILHDTLEQKRGYHGRVEDSDC</sequence>
<accession>A0A7G9YRV0</accession>
<dbReference type="EMBL" id="MT631449">
    <property type="protein sequence ID" value="QNO50734.1"/>
    <property type="molecule type" value="Genomic_DNA"/>
</dbReference>